<protein>
    <submittedName>
        <fullName evidence="3">Coiled-coil protein</fullName>
    </submittedName>
</protein>
<evidence type="ECO:0000256" key="1">
    <source>
        <dbReference type="SAM" id="Coils"/>
    </source>
</evidence>
<organism evidence="3 4">
    <name type="scientific">Legionella santicrucis</name>
    <dbReference type="NCBI Taxonomy" id="45074"/>
    <lineage>
        <taxon>Bacteria</taxon>
        <taxon>Pseudomonadati</taxon>
        <taxon>Pseudomonadota</taxon>
        <taxon>Gammaproteobacteria</taxon>
        <taxon>Legionellales</taxon>
        <taxon>Legionellaceae</taxon>
        <taxon>Legionella</taxon>
    </lineage>
</organism>
<feature type="domain" description="Ras-GEF" evidence="2">
    <location>
        <begin position="116"/>
        <end position="255"/>
    </location>
</feature>
<dbReference type="PATRIC" id="fig|45074.5.peg.653"/>
<feature type="coiled-coil region" evidence="1">
    <location>
        <begin position="263"/>
        <end position="290"/>
    </location>
</feature>
<reference evidence="3 4" key="1">
    <citation type="submission" date="2015-11" db="EMBL/GenBank/DDBJ databases">
        <title>Genomic analysis of 38 Legionella species identifies large and diverse effector repertoires.</title>
        <authorList>
            <person name="Burstein D."/>
            <person name="Amaro F."/>
            <person name="Zusman T."/>
            <person name="Lifshitz Z."/>
            <person name="Cohen O."/>
            <person name="Gilbert J.A."/>
            <person name="Pupko T."/>
            <person name="Shuman H.A."/>
            <person name="Segal G."/>
        </authorList>
    </citation>
    <scope>NUCLEOTIDE SEQUENCE [LARGE SCALE GENOMIC DNA]</scope>
    <source>
        <strain evidence="3 4">SC-63-C7</strain>
    </source>
</reference>
<dbReference type="STRING" id="45074.Lsan_0621"/>
<dbReference type="Pfam" id="PF00617">
    <property type="entry name" value="RasGEF"/>
    <property type="match status" value="1"/>
</dbReference>
<dbReference type="Gene3D" id="1.10.840.10">
    <property type="entry name" value="Ras guanine-nucleotide exchange factors catalytic domain"/>
    <property type="match status" value="1"/>
</dbReference>
<dbReference type="EMBL" id="LNYU01000010">
    <property type="protein sequence ID" value="KTD66381.1"/>
    <property type="molecule type" value="Genomic_DNA"/>
</dbReference>
<proteinExistence type="predicted"/>
<name>A0A0W0ZB44_9GAMM</name>
<dbReference type="AlphaFoldDB" id="A0A0W0ZB44"/>
<dbReference type="InterPro" id="IPR001895">
    <property type="entry name" value="RASGEF_cat_dom"/>
</dbReference>
<evidence type="ECO:0000259" key="2">
    <source>
        <dbReference type="Pfam" id="PF00617"/>
    </source>
</evidence>
<dbReference type="GO" id="GO:0005085">
    <property type="term" value="F:guanyl-nucleotide exchange factor activity"/>
    <property type="evidence" value="ECO:0007669"/>
    <property type="project" value="InterPro"/>
</dbReference>
<keyword evidence="4" id="KW-1185">Reference proteome</keyword>
<gene>
    <name evidence="3" type="ORF">Lsan_0621</name>
</gene>
<keyword evidence="1" id="KW-0175">Coiled coil</keyword>
<comment type="caution">
    <text evidence="3">The sequence shown here is derived from an EMBL/GenBank/DDBJ whole genome shotgun (WGS) entry which is preliminary data.</text>
</comment>
<dbReference type="InterPro" id="IPR036964">
    <property type="entry name" value="RASGEF_cat_dom_sf"/>
</dbReference>
<dbReference type="SUPFAM" id="SSF48366">
    <property type="entry name" value="Ras GEF"/>
    <property type="match status" value="1"/>
</dbReference>
<evidence type="ECO:0000313" key="3">
    <source>
        <dbReference type="EMBL" id="KTD66381.1"/>
    </source>
</evidence>
<accession>A0A0W0ZB44</accession>
<sequence>MQSRFTIPKNSVTQLQKLMLQCLLQSKAQVSLYESQDSRNLEFGYPSSNNDLFNQPMLSFSNLLTKWDELLLNKNINEQIHDEPKMAHQVRTVNHKAISLLAGTMTKMANKAYTEFAQTVNERLDKGESIQAITKELVQLSSYQSEYIRNELLKRLDTASCRLLFERFVLLAKELTEMGNYFSAQAVYQAFVYSDIQKLFDKKDWRGLSPQIKIILQYLESLYGPGETSRNNLAWLLEQPNPCKLPVINRITTKFELTIAGRDENLKLKKIRLEEQLHTAQEAKTITERNETEPSNEGIQTHTPLLQNEKQDMVYGKIKDSIAHGLYAGIAKEIDEINLQRIQLNLSRVQFINEELRCHLSLFNNQDLEFSKTLKHEIVNENVEFYLFNQKLLSDLNQILKNCENKLQFILTDKKGNVEEQCKRLLWDSYQQLKRIVEEGNLSAPQNVEVVRKFCKEFKRALADQENVYSYQNGCQSLLEELSGLTNQISKGQKQYERNLMRRSKNQLSHTDFFDRMVLVDHIQNHLYILPNKYLESLLEWHANCLFELKQLDNKKLNTQKNTTFFGQKLLNDLESQGKTFKNLLACLEQVMQILVKAIEHDDINRYCHAEMNRLMVQFCMCEQSLRLPKKELSQLLSLLQGVRSSVDQQTQNEEYRHAKMHIGLVFDEMLSHAHDLQIKDSKRLEFSQMRAVLLALTSPACETVQTKIEYLENLLSAPISVPDRIEKTVNNTLYQLFNKSFLQTETKKSKFLSLLLKYYDALKNLQEVELDQHQLQEISSYNTIVFGEK</sequence>
<evidence type="ECO:0000313" key="4">
    <source>
        <dbReference type="Proteomes" id="UP000054703"/>
    </source>
</evidence>
<dbReference type="GO" id="GO:0007264">
    <property type="term" value="P:small GTPase-mediated signal transduction"/>
    <property type="evidence" value="ECO:0007669"/>
    <property type="project" value="InterPro"/>
</dbReference>
<dbReference type="RefSeq" id="WP_237762016.1">
    <property type="nucleotide sequence ID" value="NZ_CAAAIH010000016.1"/>
</dbReference>
<dbReference type="InterPro" id="IPR023578">
    <property type="entry name" value="Ras_GEF_dom_sf"/>
</dbReference>
<dbReference type="Proteomes" id="UP000054703">
    <property type="component" value="Unassembled WGS sequence"/>
</dbReference>